<dbReference type="Pfam" id="PF01381">
    <property type="entry name" value="HTH_3"/>
    <property type="match status" value="1"/>
</dbReference>
<dbReference type="EMBL" id="NWVD01000004">
    <property type="protein sequence ID" value="PCG08668.1"/>
    <property type="molecule type" value="Genomic_DNA"/>
</dbReference>
<dbReference type="GO" id="GO:0003677">
    <property type="term" value="F:DNA binding"/>
    <property type="evidence" value="ECO:0007669"/>
    <property type="project" value="InterPro"/>
</dbReference>
<evidence type="ECO:0000313" key="2">
    <source>
        <dbReference type="EMBL" id="PCG08668.1"/>
    </source>
</evidence>
<dbReference type="SMART" id="SM00530">
    <property type="entry name" value="HTH_XRE"/>
    <property type="match status" value="1"/>
</dbReference>
<dbReference type="SUPFAM" id="SSF47413">
    <property type="entry name" value="lambda repressor-like DNA-binding domains"/>
    <property type="match status" value="1"/>
</dbReference>
<accession>A0A2A4HYA7</accession>
<dbReference type="Gene3D" id="1.10.260.40">
    <property type="entry name" value="lambda repressor-like DNA-binding domains"/>
    <property type="match status" value="1"/>
</dbReference>
<evidence type="ECO:0000259" key="1">
    <source>
        <dbReference type="PROSITE" id="PS50943"/>
    </source>
</evidence>
<evidence type="ECO:0000313" key="3">
    <source>
        <dbReference type="Proteomes" id="UP000218784"/>
    </source>
</evidence>
<organism evidence="2 3">
    <name type="scientific">Sphingomonas ginsenosidimutans</name>
    <dbReference type="NCBI Taxonomy" id="862134"/>
    <lineage>
        <taxon>Bacteria</taxon>
        <taxon>Pseudomonadati</taxon>
        <taxon>Pseudomonadota</taxon>
        <taxon>Alphaproteobacteria</taxon>
        <taxon>Sphingomonadales</taxon>
        <taxon>Sphingomonadaceae</taxon>
        <taxon>Sphingomonas</taxon>
    </lineage>
</organism>
<sequence>MAKSLFTHDARQLARLLAQARRDAGITQVELARTLGKPQPFVSLIERGERRVDVVEFCEIAHAIGWRPLDLFDRFLEYRELVEPVEG</sequence>
<gene>
    <name evidence="2" type="ORF">COA17_10945</name>
</gene>
<dbReference type="InterPro" id="IPR001387">
    <property type="entry name" value="Cro/C1-type_HTH"/>
</dbReference>
<dbReference type="CDD" id="cd00093">
    <property type="entry name" value="HTH_XRE"/>
    <property type="match status" value="1"/>
</dbReference>
<dbReference type="AlphaFoldDB" id="A0A2A4HYA7"/>
<keyword evidence="3" id="KW-1185">Reference proteome</keyword>
<dbReference type="InterPro" id="IPR010982">
    <property type="entry name" value="Lambda_DNA-bd_dom_sf"/>
</dbReference>
<dbReference type="PROSITE" id="PS50943">
    <property type="entry name" value="HTH_CROC1"/>
    <property type="match status" value="1"/>
</dbReference>
<name>A0A2A4HYA7_9SPHN</name>
<dbReference type="RefSeq" id="WP_096612388.1">
    <property type="nucleotide sequence ID" value="NZ_NWVD01000004.1"/>
</dbReference>
<feature type="domain" description="HTH cro/C1-type" evidence="1">
    <location>
        <begin position="17"/>
        <end position="72"/>
    </location>
</feature>
<protein>
    <submittedName>
        <fullName evidence="2">Transcriptional regulator</fullName>
    </submittedName>
</protein>
<comment type="caution">
    <text evidence="2">The sequence shown here is derived from an EMBL/GenBank/DDBJ whole genome shotgun (WGS) entry which is preliminary data.</text>
</comment>
<proteinExistence type="predicted"/>
<reference evidence="2 3" key="1">
    <citation type="submission" date="2017-09" db="EMBL/GenBank/DDBJ databases">
        <title>Sphingomonas ginsenosidimutans KACC 14949, whole genome shotgun sequence.</title>
        <authorList>
            <person name="Feng G."/>
            <person name="Zhu H."/>
        </authorList>
    </citation>
    <scope>NUCLEOTIDE SEQUENCE [LARGE SCALE GENOMIC DNA]</scope>
    <source>
        <strain evidence="2 3">KACC 14949</strain>
    </source>
</reference>
<dbReference type="Proteomes" id="UP000218784">
    <property type="component" value="Unassembled WGS sequence"/>
</dbReference>